<dbReference type="EMBL" id="PVLV01000579">
    <property type="protein sequence ID" value="PRH76088.1"/>
    <property type="molecule type" value="Genomic_DNA"/>
</dbReference>
<keyword evidence="3" id="KW-1185">Reference proteome</keyword>
<feature type="compositionally biased region" description="Basic residues" evidence="1">
    <location>
        <begin position="52"/>
        <end position="61"/>
    </location>
</feature>
<evidence type="ECO:0000256" key="1">
    <source>
        <dbReference type="SAM" id="MobiDB-lite"/>
    </source>
</evidence>
<organism evidence="2 3">
    <name type="scientific">Streptomyces solincola</name>
    <dbReference type="NCBI Taxonomy" id="2100817"/>
    <lineage>
        <taxon>Bacteria</taxon>
        <taxon>Bacillati</taxon>
        <taxon>Actinomycetota</taxon>
        <taxon>Actinomycetes</taxon>
        <taxon>Kitasatosporales</taxon>
        <taxon>Streptomycetaceae</taxon>
        <taxon>Streptomyces</taxon>
    </lineage>
</organism>
<feature type="region of interest" description="Disordered" evidence="1">
    <location>
        <begin position="1"/>
        <end position="61"/>
    </location>
</feature>
<protein>
    <submittedName>
        <fullName evidence="2">MFS transporter</fullName>
    </submittedName>
</protein>
<dbReference type="Proteomes" id="UP000239322">
    <property type="component" value="Unassembled WGS sequence"/>
</dbReference>
<name>A0A2S9PNS1_9ACTN</name>
<evidence type="ECO:0000313" key="2">
    <source>
        <dbReference type="EMBL" id="PRH76088.1"/>
    </source>
</evidence>
<dbReference type="AlphaFoldDB" id="A0A2S9PNS1"/>
<comment type="caution">
    <text evidence="2">The sequence shown here is derived from an EMBL/GenBank/DDBJ whole genome shotgun (WGS) entry which is preliminary data.</text>
</comment>
<evidence type="ECO:0000313" key="3">
    <source>
        <dbReference type="Proteomes" id="UP000239322"/>
    </source>
</evidence>
<sequence>MRPRRTSTGRRRGAVGSAQGRAPGGLRGVRAARGVRRAGRPRGGGGADRGGRRGAGHRGPR</sequence>
<gene>
    <name evidence="2" type="ORF">C6N75_27455</name>
</gene>
<proteinExistence type="predicted"/>
<feature type="non-terminal residue" evidence="2">
    <location>
        <position position="61"/>
    </location>
</feature>
<accession>A0A2S9PNS1</accession>
<reference evidence="2 3" key="1">
    <citation type="submission" date="2018-03" db="EMBL/GenBank/DDBJ databases">
        <title>Novel Streptomyces sp. from soil.</title>
        <authorList>
            <person name="Tan G.Y.A."/>
            <person name="Lee Z.Y."/>
        </authorList>
    </citation>
    <scope>NUCLEOTIDE SEQUENCE [LARGE SCALE GENOMIC DNA]</scope>
    <source>
        <strain evidence="2 3">ST5x</strain>
    </source>
</reference>
<feature type="compositionally biased region" description="Basic residues" evidence="1">
    <location>
        <begin position="1"/>
        <end position="13"/>
    </location>
</feature>